<dbReference type="Pfam" id="PF13231">
    <property type="entry name" value="PMT_2"/>
    <property type="match status" value="1"/>
</dbReference>
<keyword evidence="4" id="KW-0808">Transferase</keyword>
<name>A0A1F6AN65_9BACT</name>
<feature type="transmembrane region" description="Helical" evidence="8">
    <location>
        <begin position="203"/>
        <end position="224"/>
    </location>
</feature>
<keyword evidence="5 8" id="KW-0812">Transmembrane</keyword>
<feature type="transmembrane region" description="Helical" evidence="8">
    <location>
        <begin position="134"/>
        <end position="151"/>
    </location>
</feature>
<comment type="subcellular location">
    <subcellularLocation>
        <location evidence="1">Cell membrane</location>
        <topology evidence="1">Multi-pass membrane protein</topology>
    </subcellularLocation>
</comment>
<gene>
    <name evidence="10" type="ORF">A2960_04025</name>
</gene>
<dbReference type="GO" id="GO:0009103">
    <property type="term" value="P:lipopolysaccharide biosynthetic process"/>
    <property type="evidence" value="ECO:0007669"/>
    <property type="project" value="UniProtKB-ARBA"/>
</dbReference>
<evidence type="ECO:0000256" key="2">
    <source>
        <dbReference type="ARBA" id="ARBA00022475"/>
    </source>
</evidence>
<feature type="transmembrane region" description="Helical" evidence="8">
    <location>
        <begin position="163"/>
        <end position="191"/>
    </location>
</feature>
<dbReference type="GO" id="GO:0005886">
    <property type="term" value="C:plasma membrane"/>
    <property type="evidence" value="ECO:0007669"/>
    <property type="project" value="UniProtKB-SubCell"/>
</dbReference>
<keyword evidence="7 8" id="KW-0472">Membrane</keyword>
<feature type="transmembrane region" description="Helical" evidence="8">
    <location>
        <begin position="307"/>
        <end position="325"/>
    </location>
</feature>
<evidence type="ECO:0000256" key="6">
    <source>
        <dbReference type="ARBA" id="ARBA00022989"/>
    </source>
</evidence>
<feature type="transmembrane region" description="Helical" evidence="8">
    <location>
        <begin position="273"/>
        <end position="295"/>
    </location>
</feature>
<dbReference type="InterPro" id="IPR038731">
    <property type="entry name" value="RgtA/B/C-like"/>
</dbReference>
<keyword evidence="2" id="KW-1003">Cell membrane</keyword>
<evidence type="ECO:0000259" key="9">
    <source>
        <dbReference type="Pfam" id="PF13231"/>
    </source>
</evidence>
<evidence type="ECO:0000256" key="8">
    <source>
        <dbReference type="SAM" id="Phobius"/>
    </source>
</evidence>
<feature type="domain" description="Glycosyltransferase RgtA/B/C/D-like" evidence="9">
    <location>
        <begin position="58"/>
        <end position="214"/>
    </location>
</feature>
<feature type="transmembrane region" description="Helical" evidence="8">
    <location>
        <begin position="49"/>
        <end position="73"/>
    </location>
</feature>
<dbReference type="AlphaFoldDB" id="A0A1F6AN65"/>
<feature type="transmembrane region" description="Helical" evidence="8">
    <location>
        <begin position="361"/>
        <end position="378"/>
    </location>
</feature>
<comment type="caution">
    <text evidence="10">The sequence shown here is derived from an EMBL/GenBank/DDBJ whole genome shotgun (WGS) entry which is preliminary data.</text>
</comment>
<evidence type="ECO:0000256" key="1">
    <source>
        <dbReference type="ARBA" id="ARBA00004651"/>
    </source>
</evidence>
<dbReference type="Proteomes" id="UP000176609">
    <property type="component" value="Unassembled WGS sequence"/>
</dbReference>
<keyword evidence="3" id="KW-0328">Glycosyltransferase</keyword>
<proteinExistence type="predicted"/>
<dbReference type="GO" id="GO:0016763">
    <property type="term" value="F:pentosyltransferase activity"/>
    <property type="evidence" value="ECO:0007669"/>
    <property type="project" value="TreeGrafter"/>
</dbReference>
<protein>
    <recommendedName>
        <fullName evidence="9">Glycosyltransferase RgtA/B/C/D-like domain-containing protein</fullName>
    </recommendedName>
</protein>
<dbReference type="InterPro" id="IPR050297">
    <property type="entry name" value="LipidA_mod_glycosyltrf_83"/>
</dbReference>
<dbReference type="EMBL" id="MFJR01000013">
    <property type="protein sequence ID" value="OGG26134.1"/>
    <property type="molecule type" value="Genomic_DNA"/>
</dbReference>
<sequence length="488" mass="56782">MKKIIYLILGISLLYFLYLRFRLGLVRYFDVDEYTHLHWGYSFFLGQRPYVNFFYLIPPFFLYPIAGLFAVFGRSVGTIIMARTFISGIYLATAGVIILLGRKLRNRQTGLLSALIFVLIPLPNDKMLEIRPDLLSVFLSLLGLYLLIKSFEKKRGWLLYISGFFYSLSLGFVPKTLFFCIPVVLVFIYRLFRNFKKGVLRELVQFGAGFLLPVITILVLIVVWGKPKLAFYNMTKMASDVTATLGAKFYMRPDLFFYPNDTFYGLPGFSPPYVMNLLIYLIASFYAIFRFVSIFKDNDGEKSTREFLIISSFWINLYAFVYVYPLKHSQYLIPVAPFIAIFFAEFISVLFLEKQKSTKGLLFLVFIIYLGFIGETLYKKKMQWTNKVSLTKLENLIKNIPKDSPIFDLTGETILFPDGYYFCCLPYGQYEESIRFKFPDLETDMKKRQTNFVHVGNVERLNVLPGLQAKYIRENFIPASDSSFLVRK</sequence>
<evidence type="ECO:0000313" key="11">
    <source>
        <dbReference type="Proteomes" id="UP000176609"/>
    </source>
</evidence>
<feature type="transmembrane region" description="Helical" evidence="8">
    <location>
        <begin position="331"/>
        <end position="352"/>
    </location>
</feature>
<feature type="transmembrane region" description="Helical" evidence="8">
    <location>
        <begin position="80"/>
        <end position="100"/>
    </location>
</feature>
<organism evidence="10 11">
    <name type="scientific">Candidatus Gottesmanbacteria bacterium RIFCSPLOWO2_01_FULL_39_12b</name>
    <dbReference type="NCBI Taxonomy" id="1798388"/>
    <lineage>
        <taxon>Bacteria</taxon>
        <taxon>Candidatus Gottesmaniibacteriota</taxon>
    </lineage>
</organism>
<keyword evidence="6 8" id="KW-1133">Transmembrane helix</keyword>
<accession>A0A1F6AN65</accession>
<evidence type="ECO:0000256" key="7">
    <source>
        <dbReference type="ARBA" id="ARBA00023136"/>
    </source>
</evidence>
<feature type="transmembrane region" description="Helical" evidence="8">
    <location>
        <begin position="7"/>
        <end position="29"/>
    </location>
</feature>
<dbReference type="PANTHER" id="PTHR33908:SF11">
    <property type="entry name" value="MEMBRANE PROTEIN"/>
    <property type="match status" value="1"/>
</dbReference>
<dbReference type="PANTHER" id="PTHR33908">
    <property type="entry name" value="MANNOSYLTRANSFERASE YKCB-RELATED"/>
    <property type="match status" value="1"/>
</dbReference>
<evidence type="ECO:0000256" key="5">
    <source>
        <dbReference type="ARBA" id="ARBA00022692"/>
    </source>
</evidence>
<reference evidence="10 11" key="1">
    <citation type="journal article" date="2016" name="Nat. Commun.">
        <title>Thousands of microbial genomes shed light on interconnected biogeochemical processes in an aquifer system.</title>
        <authorList>
            <person name="Anantharaman K."/>
            <person name="Brown C.T."/>
            <person name="Hug L.A."/>
            <person name="Sharon I."/>
            <person name="Castelle C.J."/>
            <person name="Probst A.J."/>
            <person name="Thomas B.C."/>
            <person name="Singh A."/>
            <person name="Wilkins M.J."/>
            <person name="Karaoz U."/>
            <person name="Brodie E.L."/>
            <person name="Williams K.H."/>
            <person name="Hubbard S.S."/>
            <person name="Banfield J.F."/>
        </authorList>
    </citation>
    <scope>NUCLEOTIDE SEQUENCE [LARGE SCALE GENOMIC DNA]</scope>
</reference>
<evidence type="ECO:0000256" key="3">
    <source>
        <dbReference type="ARBA" id="ARBA00022676"/>
    </source>
</evidence>
<evidence type="ECO:0000256" key="4">
    <source>
        <dbReference type="ARBA" id="ARBA00022679"/>
    </source>
</evidence>
<evidence type="ECO:0000313" key="10">
    <source>
        <dbReference type="EMBL" id="OGG26134.1"/>
    </source>
</evidence>